<keyword evidence="1" id="KW-0496">Mitochondrion</keyword>
<feature type="compositionally biased region" description="Pro residues" evidence="2">
    <location>
        <begin position="7"/>
        <end position="22"/>
    </location>
</feature>
<dbReference type="SUPFAM" id="SSF51219">
    <property type="entry name" value="TRAP-like"/>
    <property type="match status" value="1"/>
</dbReference>
<sequence length="361" mass="38049">MSEQVVYPPPPSQAPTFPPPPNGAAYQPPSQTPPSITPPNFSFPPPPQQPIPPNDEKADVSPISSPQGPSTPPINEKAIYAAENGGSFAANATMFSPSEAQQAPTPGPGLTRAHTDATLASRIAPKHFVGATSTYADDVGTFNGGSYRVSHRDTNTLLTIQLAVGCPIQARPGIMIAMSPSMSLRGSLSFGWMKALAGGQLARSTYTGPGELLLAPSILGDVTIIRLDGNAEWTVGKDAFLACTVGVNINFKTQGLMKGVFSGEGFIVFKFTGSGLVWMQSFGAIVKKELADDETYYVNNGHLVAWNCRYKIERVASGGIISNWSAGEGLACRFTGPGTVYMQTRNVSSFVAHLGTSLAKN</sequence>
<dbReference type="Gene3D" id="3.60.160.10">
    <property type="entry name" value="Mitochondrial biogenesis AIM24"/>
    <property type="match status" value="1"/>
</dbReference>
<dbReference type="NCBIfam" id="TIGR00266">
    <property type="entry name" value="TIGR00266 family protein"/>
    <property type="match status" value="1"/>
</dbReference>
<dbReference type="VEuPathDB" id="FungiDB:An02g12330"/>
<dbReference type="OrthoDB" id="1705416at2759"/>
<organism evidence="3 4">
    <name type="scientific">Aspergillus niger</name>
    <dbReference type="NCBI Taxonomy" id="5061"/>
    <lineage>
        <taxon>Eukaryota</taxon>
        <taxon>Fungi</taxon>
        <taxon>Dikarya</taxon>
        <taxon>Ascomycota</taxon>
        <taxon>Pezizomycotina</taxon>
        <taxon>Eurotiomycetes</taxon>
        <taxon>Eurotiomycetidae</taxon>
        <taxon>Eurotiales</taxon>
        <taxon>Aspergillaceae</taxon>
        <taxon>Aspergillus</taxon>
        <taxon>Aspergillus subgen. Circumdati</taxon>
    </lineage>
</organism>
<dbReference type="InterPro" id="IPR036983">
    <property type="entry name" value="AIM24_sf"/>
</dbReference>
<accession>A0A124BZ44</accession>
<dbReference type="VEuPathDB" id="FungiDB:ATCC64974_52920"/>
<dbReference type="OMA" id="AMIAMSH"/>
<feature type="region of interest" description="Disordered" evidence="2">
    <location>
        <begin position="1"/>
        <end position="75"/>
    </location>
</feature>
<name>A0A124BZ44_ASPNG</name>
<dbReference type="PaxDb" id="5061-CADANGAP00002683"/>
<protein>
    <recommendedName>
        <fullName evidence="1">Altered inheritance of mitochondria protein 24, mitochondrial</fullName>
    </recommendedName>
</protein>
<dbReference type="PANTHER" id="PTHR43657">
    <property type="entry name" value="TRYPTOPHAN RNA-BINDING ATTENUATOR PROTEIN-LIKE PROTEIN"/>
    <property type="match status" value="1"/>
</dbReference>
<dbReference type="PANTHER" id="PTHR43657:SF1">
    <property type="entry name" value="ALTERED INHERITANCE OF MITOCHONDRIA PROTEIN 24, MITOCHONDRIAL"/>
    <property type="match status" value="1"/>
</dbReference>
<dbReference type="GO" id="GO:0005739">
    <property type="term" value="C:mitochondrion"/>
    <property type="evidence" value="ECO:0007669"/>
    <property type="project" value="UniProtKB-SubCell"/>
</dbReference>
<comment type="subcellular location">
    <subcellularLocation>
        <location evidence="1">Mitochondrion</location>
    </subcellularLocation>
</comment>
<dbReference type="VEuPathDB" id="FungiDB:ASPNIDRAFT2_1185271"/>
<comment type="similarity">
    <text evidence="1">Belongs to the AIM24 family.</text>
</comment>
<reference evidence="4" key="1">
    <citation type="journal article" date="2016" name="Genome Announc.">
        <title>Draft genome sequence of Aspergillus niger strain An76.</title>
        <authorList>
            <person name="Gong W."/>
            <person name="Cheng Z."/>
            <person name="Zhang H."/>
            <person name="Liu L."/>
            <person name="Gao P."/>
            <person name="Wang L."/>
        </authorList>
    </citation>
    <scope>NUCLEOTIDE SEQUENCE [LARGE SCALE GENOMIC DNA]</scope>
    <source>
        <strain evidence="4">An76</strain>
    </source>
</reference>
<dbReference type="EMBL" id="BCMY01000030">
    <property type="protein sequence ID" value="GAQ47508.1"/>
    <property type="molecule type" value="Genomic_DNA"/>
</dbReference>
<proteinExistence type="inferred from homology"/>
<evidence type="ECO:0000313" key="4">
    <source>
        <dbReference type="Proteomes" id="UP000068243"/>
    </source>
</evidence>
<feature type="compositionally biased region" description="Pro residues" evidence="2">
    <location>
        <begin position="30"/>
        <end position="53"/>
    </location>
</feature>
<evidence type="ECO:0000256" key="1">
    <source>
        <dbReference type="RuleBase" id="RU363045"/>
    </source>
</evidence>
<evidence type="ECO:0000256" key="2">
    <source>
        <dbReference type="SAM" id="MobiDB-lite"/>
    </source>
</evidence>
<gene>
    <name evidence="3" type="ORF">ABL_10169</name>
</gene>
<dbReference type="Pfam" id="PF01987">
    <property type="entry name" value="AIM24"/>
    <property type="match status" value="1"/>
</dbReference>
<evidence type="ECO:0000313" key="3">
    <source>
        <dbReference type="EMBL" id="GAQ47508.1"/>
    </source>
</evidence>
<comment type="caution">
    <text evidence="3">The sequence shown here is derived from an EMBL/GenBank/DDBJ whole genome shotgun (WGS) entry which is preliminary data.</text>
</comment>
<dbReference type="AlphaFoldDB" id="A0A124BZ44"/>
<dbReference type="InterPro" id="IPR002838">
    <property type="entry name" value="AIM24"/>
</dbReference>
<dbReference type="InterPro" id="IPR016031">
    <property type="entry name" value="Trp_RNA-bd_attenuator-like_dom"/>
</dbReference>
<dbReference type="VEuPathDB" id="FungiDB:M747DRAFT_165359"/>
<dbReference type="Proteomes" id="UP000068243">
    <property type="component" value="Unassembled WGS sequence"/>
</dbReference>